<evidence type="ECO:0000259" key="1">
    <source>
        <dbReference type="PROSITE" id="PS51832"/>
    </source>
</evidence>
<dbReference type="PANTHER" id="PTHR45228:SF5">
    <property type="entry name" value="CYCLIC DI-GMP PHOSPHODIESTERASE VC_1348-RELATED"/>
    <property type="match status" value="1"/>
</dbReference>
<dbReference type="SMART" id="SM00471">
    <property type="entry name" value="HDc"/>
    <property type="match status" value="1"/>
</dbReference>
<dbReference type="OrthoDB" id="9816273at2"/>
<dbReference type="GO" id="GO:0008081">
    <property type="term" value="F:phosphoric diester hydrolase activity"/>
    <property type="evidence" value="ECO:0007669"/>
    <property type="project" value="UniProtKB-ARBA"/>
</dbReference>
<reference evidence="3" key="1">
    <citation type="submission" date="2016-10" db="EMBL/GenBank/DDBJ databases">
        <authorList>
            <person name="Varghese N."/>
            <person name="Submissions S."/>
        </authorList>
    </citation>
    <scope>NUCLEOTIDE SEQUENCE [LARGE SCALE GENOMIC DNA]</scope>
    <source>
        <strain evidence="3">DSM 11526</strain>
    </source>
</reference>
<dbReference type="InterPro" id="IPR003607">
    <property type="entry name" value="HD/PDEase_dom"/>
</dbReference>
<dbReference type="PROSITE" id="PS51832">
    <property type="entry name" value="HD_GYP"/>
    <property type="match status" value="1"/>
</dbReference>
<gene>
    <name evidence="2" type="ORF">SAMN02745729_10626</name>
</gene>
<dbReference type="Gene3D" id="1.10.3210.10">
    <property type="entry name" value="Hypothetical protein af1432"/>
    <property type="match status" value="3"/>
</dbReference>
<dbReference type="CDD" id="cd00077">
    <property type="entry name" value="HDc"/>
    <property type="match status" value="1"/>
</dbReference>
<dbReference type="PANTHER" id="PTHR45228">
    <property type="entry name" value="CYCLIC DI-GMP PHOSPHODIESTERASE TM_0186-RELATED"/>
    <property type="match status" value="1"/>
</dbReference>
<dbReference type="EMBL" id="FNRJ01000006">
    <property type="protein sequence ID" value="SEA69744.1"/>
    <property type="molecule type" value="Genomic_DNA"/>
</dbReference>
<dbReference type="STRING" id="1122198.SAMN02745729_10626"/>
<dbReference type="InterPro" id="IPR052020">
    <property type="entry name" value="Cyclic_di-GMP/3'3'-cGAMP_PDE"/>
</dbReference>
<protein>
    <submittedName>
        <fullName evidence="2">HD domain-containing protein</fullName>
    </submittedName>
</protein>
<accession>A0A1H4DAK2</accession>
<dbReference type="AlphaFoldDB" id="A0A1H4DAK2"/>
<proteinExistence type="predicted"/>
<keyword evidence="3" id="KW-1185">Reference proteome</keyword>
<evidence type="ECO:0000313" key="2">
    <source>
        <dbReference type="EMBL" id="SEA69744.1"/>
    </source>
</evidence>
<feature type="domain" description="HD-GYP" evidence="1">
    <location>
        <begin position="264"/>
        <end position="459"/>
    </location>
</feature>
<sequence length="461" mass="50567">MERWNLAGTTGMKLSELISALSHALDMTEGQPPGHCMRCCWIGMHLADQLGLDDAARWELYYTLLLKDLGCSSNAARICQLYGTDDLGFKRDFKWVNGSLTQVIRFLLQHTGRDAGVAERFKRLLNIARNGESIATELIATRCERGASIARDLGFSESVAAGIHSLDEHWSGTGQPEQRSGEAIPLYSRVALLAQVVEVFHAAAGPDAALDEARARSGHWFDPALVKALEQAAESADFWSMLASPELPERVLALSPAGHEIEVNEDYLDRVAAAFGQVVDAKSPYTAGHSERVALYTDLIAEQLDIEPQRRRWLRRGALLHDIGKLGVSNSILDKPGKLDADEWQQVQNHARFTEEILSRIGVFSELAQVAGAHHERLDGKGYPKQLKAEQITRETRIITTADIFDAITAERPYRGAIPVAQALEMMAENLHTAIDADCFAALKAAIQELDVAEVNAGAGL</sequence>
<dbReference type="SUPFAM" id="SSF109604">
    <property type="entry name" value="HD-domain/PDEase-like"/>
    <property type="match status" value="2"/>
</dbReference>
<dbReference type="Proteomes" id="UP000242469">
    <property type="component" value="Unassembled WGS sequence"/>
</dbReference>
<organism evidence="2 3">
    <name type="scientific">Marinobacterium iners DSM 11526</name>
    <dbReference type="NCBI Taxonomy" id="1122198"/>
    <lineage>
        <taxon>Bacteria</taxon>
        <taxon>Pseudomonadati</taxon>
        <taxon>Pseudomonadota</taxon>
        <taxon>Gammaproteobacteria</taxon>
        <taxon>Oceanospirillales</taxon>
        <taxon>Oceanospirillaceae</taxon>
        <taxon>Marinobacterium</taxon>
    </lineage>
</organism>
<name>A0A1H4DAK2_9GAMM</name>
<dbReference type="Pfam" id="PF13487">
    <property type="entry name" value="HD_5"/>
    <property type="match status" value="2"/>
</dbReference>
<dbReference type="InterPro" id="IPR037522">
    <property type="entry name" value="HD_GYP_dom"/>
</dbReference>
<evidence type="ECO:0000313" key="3">
    <source>
        <dbReference type="Proteomes" id="UP000242469"/>
    </source>
</evidence>
<dbReference type="RefSeq" id="WP_091825878.1">
    <property type="nucleotide sequence ID" value="NZ_FNRJ01000006.1"/>
</dbReference>